<accession>D5A9V6</accession>
<dbReference type="GO" id="GO:0006355">
    <property type="term" value="P:regulation of DNA-templated transcription"/>
    <property type="evidence" value="ECO:0007669"/>
    <property type="project" value="InterPro"/>
</dbReference>
<sequence length="179" mass="20211">MEGKCGNMSRIQVYLTHLLPALQKIQKRRSSLTQRQRAIRCVADMCLVQTVKKGSAWSRALNLRLMRREKTMKTKMKESSLRQRHSVTLARRMRLDSLSSRCCSNVDIKAGSHDHGSIGGRLGTLQRLVPGGRNMGFDTLFQETADYILNLEVQVHAMEALAEFYASSTGLVDETITQQ</sequence>
<dbReference type="InterPro" id="IPR044660">
    <property type="entry name" value="IBH1-like"/>
</dbReference>
<evidence type="ECO:0000256" key="2">
    <source>
        <dbReference type="ARBA" id="ARBA00023015"/>
    </source>
</evidence>
<feature type="domain" description="IBH1-like N-terminal" evidence="5">
    <location>
        <begin position="12"/>
        <end position="68"/>
    </location>
</feature>
<evidence type="ECO:0000256" key="1">
    <source>
        <dbReference type="ARBA" id="ARBA00004123"/>
    </source>
</evidence>
<dbReference type="EMBL" id="BT122979">
    <property type="protein sequence ID" value="ADE76325.1"/>
    <property type="molecule type" value="mRNA"/>
</dbReference>
<dbReference type="PANTHER" id="PTHR33124">
    <property type="entry name" value="TRANSCRIPTION FACTOR IBH1-LIKE 1"/>
    <property type="match status" value="1"/>
</dbReference>
<keyword evidence="2" id="KW-0805">Transcription regulation</keyword>
<evidence type="ECO:0000256" key="4">
    <source>
        <dbReference type="ARBA" id="ARBA00023242"/>
    </source>
</evidence>
<keyword evidence="3" id="KW-0804">Transcription</keyword>
<dbReference type="InterPro" id="IPR044549">
    <property type="entry name" value="bHLH_AtIBH1-like"/>
</dbReference>
<dbReference type="GO" id="GO:0005634">
    <property type="term" value="C:nucleus"/>
    <property type="evidence" value="ECO:0007669"/>
    <property type="project" value="UniProtKB-SubCell"/>
</dbReference>
<dbReference type="PANTHER" id="PTHR33124:SF12">
    <property type="entry name" value="TRANSCRIPTION FACTOR BHLH148"/>
    <property type="match status" value="1"/>
</dbReference>
<keyword evidence="4" id="KW-0539">Nucleus</keyword>
<protein>
    <recommendedName>
        <fullName evidence="5">IBH1-like N-terminal domain-containing protein</fullName>
    </recommendedName>
</protein>
<dbReference type="AlphaFoldDB" id="D5A9V6"/>
<evidence type="ECO:0000259" key="5">
    <source>
        <dbReference type="Pfam" id="PF26576"/>
    </source>
</evidence>
<dbReference type="InterPro" id="IPR059002">
    <property type="entry name" value="IBH1_N"/>
</dbReference>
<proteinExistence type="evidence at transcript level"/>
<comment type="subcellular location">
    <subcellularLocation>
        <location evidence="1">Nucleus</location>
    </subcellularLocation>
</comment>
<organism evidence="6">
    <name type="scientific">Picea sitchensis</name>
    <name type="common">Sitka spruce</name>
    <name type="synonym">Pinus sitchensis</name>
    <dbReference type="NCBI Taxonomy" id="3332"/>
    <lineage>
        <taxon>Eukaryota</taxon>
        <taxon>Viridiplantae</taxon>
        <taxon>Streptophyta</taxon>
        <taxon>Embryophyta</taxon>
        <taxon>Tracheophyta</taxon>
        <taxon>Spermatophyta</taxon>
        <taxon>Pinopsida</taxon>
        <taxon>Pinidae</taxon>
        <taxon>Conifers I</taxon>
        <taxon>Pinales</taxon>
        <taxon>Pinaceae</taxon>
        <taxon>Picea</taxon>
    </lineage>
</organism>
<reference evidence="6" key="1">
    <citation type="submission" date="2010-04" db="EMBL/GenBank/DDBJ databases">
        <authorList>
            <person name="Reid K.E."/>
            <person name="Liao N."/>
            <person name="Chan S."/>
            <person name="Docking R."/>
            <person name="Taylor G."/>
            <person name="Moore R."/>
            <person name="Mayo M."/>
            <person name="Munro S."/>
            <person name="King J."/>
            <person name="Yanchuk A."/>
            <person name="Holt R."/>
            <person name="Jones S."/>
            <person name="Marra M."/>
            <person name="Ritland C.E."/>
            <person name="Ritland K."/>
            <person name="Bohlmann J."/>
        </authorList>
    </citation>
    <scope>NUCLEOTIDE SEQUENCE</scope>
    <source>
        <tissue evidence="6">Bud</tissue>
    </source>
</reference>
<dbReference type="Pfam" id="PF26576">
    <property type="entry name" value="IBH1_N"/>
    <property type="match status" value="1"/>
</dbReference>
<name>D5A9V6_PICSI</name>
<evidence type="ECO:0000313" key="6">
    <source>
        <dbReference type="EMBL" id="ADE76325.1"/>
    </source>
</evidence>
<evidence type="ECO:0000256" key="3">
    <source>
        <dbReference type="ARBA" id="ARBA00023163"/>
    </source>
</evidence>
<dbReference type="CDD" id="cd11444">
    <property type="entry name" value="bHLH_AtIBH1_like"/>
    <property type="match status" value="1"/>
</dbReference>